<dbReference type="EC" id="4.3.1.17" evidence="3"/>
<dbReference type="PANTHER" id="PTHR48078:SF2">
    <property type="entry name" value="CATABOLIC L-SERINE_THREONINE DEHYDRATASE"/>
    <property type="match status" value="1"/>
</dbReference>
<dbReference type="InterPro" id="IPR001926">
    <property type="entry name" value="TrpB-like_PALP"/>
</dbReference>
<name>A0A067MG38_BOTB1</name>
<dbReference type="InParanoid" id="A0A067MG38"/>
<gene>
    <name evidence="8" type="ORF">BOTBODRAFT_32610</name>
</gene>
<dbReference type="SUPFAM" id="SSF53686">
    <property type="entry name" value="Tryptophan synthase beta subunit-like PLP-dependent enzymes"/>
    <property type="match status" value="1"/>
</dbReference>
<evidence type="ECO:0000256" key="2">
    <source>
        <dbReference type="ARBA" id="ARBA00010869"/>
    </source>
</evidence>
<comment type="catalytic activity">
    <reaction evidence="6">
        <text>L-serine = pyruvate + NH4(+)</text>
        <dbReference type="Rhea" id="RHEA:19169"/>
        <dbReference type="ChEBI" id="CHEBI:15361"/>
        <dbReference type="ChEBI" id="CHEBI:28938"/>
        <dbReference type="ChEBI" id="CHEBI:33384"/>
        <dbReference type="EC" id="4.3.1.17"/>
    </reaction>
</comment>
<proteinExistence type="inferred from homology"/>
<dbReference type="STRING" id="930990.A0A067MG38"/>
<evidence type="ECO:0000256" key="4">
    <source>
        <dbReference type="ARBA" id="ARBA00022898"/>
    </source>
</evidence>
<dbReference type="GO" id="GO:0006565">
    <property type="term" value="P:L-serine catabolic process"/>
    <property type="evidence" value="ECO:0007669"/>
    <property type="project" value="TreeGrafter"/>
</dbReference>
<protein>
    <recommendedName>
        <fullName evidence="3">L-serine ammonia-lyase</fullName>
        <ecNumber evidence="3">4.3.1.17</ecNumber>
    </recommendedName>
</protein>
<dbReference type="Gene3D" id="3.40.50.1100">
    <property type="match status" value="2"/>
</dbReference>
<accession>A0A067MG38</accession>
<evidence type="ECO:0000259" key="7">
    <source>
        <dbReference type="Pfam" id="PF00291"/>
    </source>
</evidence>
<keyword evidence="4" id="KW-0663">Pyridoxal phosphate</keyword>
<keyword evidence="9" id="KW-1185">Reference proteome</keyword>
<dbReference type="Pfam" id="PF00291">
    <property type="entry name" value="PALP"/>
    <property type="match status" value="1"/>
</dbReference>
<dbReference type="GO" id="GO:0009097">
    <property type="term" value="P:isoleucine biosynthetic process"/>
    <property type="evidence" value="ECO:0007669"/>
    <property type="project" value="TreeGrafter"/>
</dbReference>
<dbReference type="PANTHER" id="PTHR48078">
    <property type="entry name" value="THREONINE DEHYDRATASE, MITOCHONDRIAL-RELATED"/>
    <property type="match status" value="1"/>
</dbReference>
<dbReference type="InterPro" id="IPR050147">
    <property type="entry name" value="Ser/Thr_Dehydratase"/>
</dbReference>
<dbReference type="GO" id="GO:0006567">
    <property type="term" value="P:L-threonine catabolic process"/>
    <property type="evidence" value="ECO:0007669"/>
    <property type="project" value="TreeGrafter"/>
</dbReference>
<dbReference type="EMBL" id="KL198037">
    <property type="protein sequence ID" value="KDQ14479.1"/>
    <property type="molecule type" value="Genomic_DNA"/>
</dbReference>
<dbReference type="GO" id="GO:0004794">
    <property type="term" value="F:threonine deaminase activity"/>
    <property type="evidence" value="ECO:0007669"/>
    <property type="project" value="TreeGrafter"/>
</dbReference>
<dbReference type="Proteomes" id="UP000027195">
    <property type="component" value="Unassembled WGS sequence"/>
</dbReference>
<dbReference type="HOGENOM" id="CLU_021152_3_0_1"/>
<comment type="similarity">
    <text evidence="2">Belongs to the serine/threonine dehydratase family.</text>
</comment>
<sequence>MTTVSALPDFDAEPLWRKTPLIYSEGISQRLGCRCYLKLENLQFSHSFKYRGQSLFAQHALATHGPGAHLVIASGGNAGLALALAARHLGLRCTVFLPLGTQALVPLLERVSATVQLGGRDYDGACKAAKEFVGWTDKAVMAYAYEEPLLWQGIASMVQEISTQLPNGVKPDAIFCSVGGGGLIGGTMVGCSQVGWDDVPVIAMETHGTACFRHSVLLNEDDTYVLPEGVVESVDPTHGVKLATLPSITSRASSLGAISPSAGVVKIALERSGPVKCVSIADEVAMRAAAEFADEQKMLVELASSTTLASAYVPSLFEKILPAANGEESSKERAVVFIVCGGIRISLSDLAGYQGFLGEDGDGNEAAREVFIHGERWRME</sequence>
<evidence type="ECO:0000256" key="3">
    <source>
        <dbReference type="ARBA" id="ARBA00012093"/>
    </source>
</evidence>
<dbReference type="AlphaFoldDB" id="A0A067MG38"/>
<dbReference type="OrthoDB" id="7773036at2759"/>
<evidence type="ECO:0000256" key="6">
    <source>
        <dbReference type="ARBA" id="ARBA00049406"/>
    </source>
</evidence>
<evidence type="ECO:0000313" key="8">
    <source>
        <dbReference type="EMBL" id="KDQ14479.1"/>
    </source>
</evidence>
<organism evidence="8 9">
    <name type="scientific">Botryobasidium botryosum (strain FD-172 SS1)</name>
    <dbReference type="NCBI Taxonomy" id="930990"/>
    <lineage>
        <taxon>Eukaryota</taxon>
        <taxon>Fungi</taxon>
        <taxon>Dikarya</taxon>
        <taxon>Basidiomycota</taxon>
        <taxon>Agaricomycotina</taxon>
        <taxon>Agaricomycetes</taxon>
        <taxon>Cantharellales</taxon>
        <taxon>Botryobasidiaceae</taxon>
        <taxon>Botryobasidium</taxon>
    </lineage>
</organism>
<keyword evidence="5" id="KW-0456">Lyase</keyword>
<dbReference type="InterPro" id="IPR036052">
    <property type="entry name" value="TrpB-like_PALP_sf"/>
</dbReference>
<dbReference type="GO" id="GO:0003941">
    <property type="term" value="F:L-serine ammonia-lyase activity"/>
    <property type="evidence" value="ECO:0007669"/>
    <property type="project" value="UniProtKB-EC"/>
</dbReference>
<evidence type="ECO:0000313" key="9">
    <source>
        <dbReference type="Proteomes" id="UP000027195"/>
    </source>
</evidence>
<reference evidence="9" key="1">
    <citation type="journal article" date="2014" name="Proc. Natl. Acad. Sci. U.S.A.">
        <title>Extensive sampling of basidiomycete genomes demonstrates inadequacy of the white-rot/brown-rot paradigm for wood decay fungi.</title>
        <authorList>
            <person name="Riley R."/>
            <person name="Salamov A.A."/>
            <person name="Brown D.W."/>
            <person name="Nagy L.G."/>
            <person name="Floudas D."/>
            <person name="Held B.W."/>
            <person name="Levasseur A."/>
            <person name="Lombard V."/>
            <person name="Morin E."/>
            <person name="Otillar R."/>
            <person name="Lindquist E.A."/>
            <person name="Sun H."/>
            <person name="LaButti K.M."/>
            <person name="Schmutz J."/>
            <person name="Jabbour D."/>
            <person name="Luo H."/>
            <person name="Baker S.E."/>
            <person name="Pisabarro A.G."/>
            <person name="Walton J.D."/>
            <person name="Blanchette R.A."/>
            <person name="Henrissat B."/>
            <person name="Martin F."/>
            <person name="Cullen D."/>
            <person name="Hibbett D.S."/>
            <person name="Grigoriev I.V."/>
        </authorList>
    </citation>
    <scope>NUCLEOTIDE SEQUENCE [LARGE SCALE GENOMIC DNA]</scope>
    <source>
        <strain evidence="9">FD-172 SS1</strain>
    </source>
</reference>
<evidence type="ECO:0000256" key="5">
    <source>
        <dbReference type="ARBA" id="ARBA00023239"/>
    </source>
</evidence>
<feature type="domain" description="Tryptophan synthase beta chain-like PALP" evidence="7">
    <location>
        <begin position="14"/>
        <end position="341"/>
    </location>
</feature>
<comment type="cofactor">
    <cofactor evidence="1">
        <name>pyridoxal 5'-phosphate</name>
        <dbReference type="ChEBI" id="CHEBI:597326"/>
    </cofactor>
</comment>
<evidence type="ECO:0000256" key="1">
    <source>
        <dbReference type="ARBA" id="ARBA00001933"/>
    </source>
</evidence>